<dbReference type="AlphaFoldDB" id="A0A381FBX9"/>
<dbReference type="Proteomes" id="UP000254282">
    <property type="component" value="Unassembled WGS sequence"/>
</dbReference>
<proteinExistence type="predicted"/>
<protein>
    <submittedName>
        <fullName evidence="1">Uncharacterized protein</fullName>
    </submittedName>
</protein>
<name>A0A381FBX9_9FLAO</name>
<gene>
    <name evidence="1" type="ORF">NCTC13532_00635</name>
</gene>
<dbReference type="EMBL" id="UFVR01000004">
    <property type="protein sequence ID" value="SUX44091.1"/>
    <property type="molecule type" value="Genomic_DNA"/>
</dbReference>
<evidence type="ECO:0000313" key="1">
    <source>
        <dbReference type="EMBL" id="SUX44091.1"/>
    </source>
</evidence>
<sequence length="97" mass="11235">MYGIKIIVLNNKHFKMESTQQNKDTIAYYLAFNTQQQFGIEIDLKDEFIFTENLVSKKTIVAPTFSDKILSQPKIKEFLSALIGDINNEELTYKLPN</sequence>
<evidence type="ECO:0000313" key="2">
    <source>
        <dbReference type="Proteomes" id="UP000254282"/>
    </source>
</evidence>
<organism evidence="1 2">
    <name type="scientific">Chryseobacterium indoltheticum</name>
    <dbReference type="NCBI Taxonomy" id="254"/>
    <lineage>
        <taxon>Bacteria</taxon>
        <taxon>Pseudomonadati</taxon>
        <taxon>Bacteroidota</taxon>
        <taxon>Flavobacteriia</taxon>
        <taxon>Flavobacteriales</taxon>
        <taxon>Weeksellaceae</taxon>
        <taxon>Chryseobacterium group</taxon>
        <taxon>Chryseobacterium</taxon>
    </lineage>
</organism>
<accession>A0A381FBX9</accession>
<reference evidence="1 2" key="1">
    <citation type="submission" date="2018-06" db="EMBL/GenBank/DDBJ databases">
        <authorList>
            <consortium name="Pathogen Informatics"/>
            <person name="Doyle S."/>
        </authorList>
    </citation>
    <scope>NUCLEOTIDE SEQUENCE [LARGE SCALE GENOMIC DNA]</scope>
    <source>
        <strain evidence="1 2">NCTC13532</strain>
    </source>
</reference>